<gene>
    <name evidence="2" type="ORF">DIC32_02075</name>
</gene>
<comment type="caution">
    <text evidence="2">The sequence shown here is derived from an EMBL/GenBank/DDBJ whole genome shotgun (WGS) entry which is preliminary data.</text>
</comment>
<evidence type="ECO:0000256" key="1">
    <source>
        <dbReference type="SAM" id="MobiDB-lite"/>
    </source>
</evidence>
<dbReference type="EMBL" id="DPXL01000028">
    <property type="protein sequence ID" value="HCM30583.1"/>
    <property type="molecule type" value="Genomic_DNA"/>
</dbReference>
<dbReference type="RefSeq" id="WP_005405050.1">
    <property type="nucleotide sequence ID" value="NZ_CP059684.1"/>
</dbReference>
<feature type="compositionally biased region" description="Basic and acidic residues" evidence="1">
    <location>
        <begin position="138"/>
        <end position="154"/>
    </location>
</feature>
<name>A0A3D3FXN2_ACIRA</name>
<feature type="region of interest" description="Disordered" evidence="1">
    <location>
        <begin position="1"/>
        <end position="20"/>
    </location>
</feature>
<feature type="region of interest" description="Disordered" evidence="1">
    <location>
        <begin position="119"/>
        <end position="154"/>
    </location>
</feature>
<organism evidence="2 3">
    <name type="scientific">Acinetobacter radioresistens</name>
    <dbReference type="NCBI Taxonomy" id="40216"/>
    <lineage>
        <taxon>Bacteria</taxon>
        <taxon>Pseudomonadati</taxon>
        <taxon>Pseudomonadota</taxon>
        <taxon>Gammaproteobacteria</taxon>
        <taxon>Moraxellales</taxon>
        <taxon>Moraxellaceae</taxon>
        <taxon>Acinetobacter</taxon>
    </lineage>
</organism>
<dbReference type="Proteomes" id="UP000262257">
    <property type="component" value="Unassembled WGS sequence"/>
</dbReference>
<sequence>MAGRKRSDSTHVKTQLVDDQDIAPPEHVQLRDIDMPFWYALVRARVKDSWNTVDLQHAANLARCQADIERIQQEILEEGDTLTNDRGTVVLNPKHSLLETLSRRSIALSKHIQVHAVATVGESDKQRGKNSAAAKGRKTADKTKEADDLLARPS</sequence>
<dbReference type="AlphaFoldDB" id="A0A3D3FXN2"/>
<accession>A0A3D3FXN2</accession>
<evidence type="ECO:0000313" key="2">
    <source>
        <dbReference type="EMBL" id="HCM30583.1"/>
    </source>
</evidence>
<reference evidence="2 3" key="1">
    <citation type="journal article" date="2018" name="Nat. Biotechnol.">
        <title>A standardized bacterial taxonomy based on genome phylogeny substantially revises the tree of life.</title>
        <authorList>
            <person name="Parks D.H."/>
            <person name="Chuvochina M."/>
            <person name="Waite D.W."/>
            <person name="Rinke C."/>
            <person name="Skarshewski A."/>
            <person name="Chaumeil P.A."/>
            <person name="Hugenholtz P."/>
        </authorList>
    </citation>
    <scope>NUCLEOTIDE SEQUENCE [LARGE SCALE GENOMIC DNA]</scope>
    <source>
        <strain evidence="2">UBA10045</strain>
    </source>
</reference>
<evidence type="ECO:0000313" key="3">
    <source>
        <dbReference type="Proteomes" id="UP000262257"/>
    </source>
</evidence>
<proteinExistence type="predicted"/>
<protein>
    <submittedName>
        <fullName evidence="2">TerS protein</fullName>
    </submittedName>
</protein>
<feature type="compositionally biased region" description="Basic and acidic residues" evidence="1">
    <location>
        <begin position="1"/>
        <end position="11"/>
    </location>
</feature>